<dbReference type="InterPro" id="IPR050858">
    <property type="entry name" value="Mal-CoA-ACP_Trans/PKS_FabD"/>
</dbReference>
<dbReference type="SUPFAM" id="SSF55048">
    <property type="entry name" value="Probable ACP-binding domain of malonyl-CoA ACP transacylase"/>
    <property type="match status" value="1"/>
</dbReference>
<dbReference type="Gene3D" id="3.30.70.250">
    <property type="entry name" value="Malonyl-CoA ACP transacylase, ACP-binding"/>
    <property type="match status" value="1"/>
</dbReference>
<dbReference type="RefSeq" id="WP_345371893.1">
    <property type="nucleotide sequence ID" value="NZ_BAABLM010000001.1"/>
</dbReference>
<gene>
    <name evidence="6" type="ORF">GCM10025780_00600</name>
</gene>
<dbReference type="SMART" id="SM00827">
    <property type="entry name" value="PKS_AT"/>
    <property type="match status" value="1"/>
</dbReference>
<dbReference type="SUPFAM" id="SSF52151">
    <property type="entry name" value="FabD/lysophospholipase-like"/>
    <property type="match status" value="1"/>
</dbReference>
<evidence type="ECO:0000259" key="5">
    <source>
        <dbReference type="SMART" id="SM00827"/>
    </source>
</evidence>
<evidence type="ECO:0000256" key="4">
    <source>
        <dbReference type="ARBA" id="ARBA00048462"/>
    </source>
</evidence>
<evidence type="ECO:0000256" key="3">
    <source>
        <dbReference type="ARBA" id="ARBA00023315"/>
    </source>
</evidence>
<comment type="caution">
    <text evidence="6">The sequence shown here is derived from an EMBL/GenBank/DDBJ whole genome shotgun (WGS) entry which is preliminary data.</text>
</comment>
<reference evidence="7" key="1">
    <citation type="journal article" date="2019" name="Int. J. Syst. Evol. Microbiol.">
        <title>The Global Catalogue of Microorganisms (GCM) 10K type strain sequencing project: providing services to taxonomists for standard genome sequencing and annotation.</title>
        <authorList>
            <consortium name="The Broad Institute Genomics Platform"/>
            <consortium name="The Broad Institute Genome Sequencing Center for Infectious Disease"/>
            <person name="Wu L."/>
            <person name="Ma J."/>
        </authorList>
    </citation>
    <scope>NUCLEOTIDE SEQUENCE [LARGE SCALE GENOMIC DNA]</scope>
    <source>
        <strain evidence="7">JCM 18956</strain>
    </source>
</reference>
<evidence type="ECO:0000256" key="2">
    <source>
        <dbReference type="ARBA" id="ARBA00022679"/>
    </source>
</evidence>
<dbReference type="InterPro" id="IPR016035">
    <property type="entry name" value="Acyl_Trfase/lysoPLipase"/>
</dbReference>
<keyword evidence="3" id="KW-0012">Acyltransferase</keyword>
<dbReference type="InterPro" id="IPR001227">
    <property type="entry name" value="Ac_transferase_dom_sf"/>
</dbReference>
<evidence type="ECO:0000313" key="6">
    <source>
        <dbReference type="EMBL" id="GAA4663813.1"/>
    </source>
</evidence>
<dbReference type="PANTHER" id="PTHR42681">
    <property type="entry name" value="MALONYL-COA-ACYL CARRIER PROTEIN TRANSACYLASE, MITOCHONDRIAL"/>
    <property type="match status" value="1"/>
</dbReference>
<dbReference type="EMBL" id="BAABLM010000001">
    <property type="protein sequence ID" value="GAA4663813.1"/>
    <property type="molecule type" value="Genomic_DNA"/>
</dbReference>
<dbReference type="InterPro" id="IPR014043">
    <property type="entry name" value="Acyl_transferase_dom"/>
</dbReference>
<organism evidence="6 7">
    <name type="scientific">Frondihabitans cladoniiphilus</name>
    <dbReference type="NCBI Taxonomy" id="715785"/>
    <lineage>
        <taxon>Bacteria</taxon>
        <taxon>Bacillati</taxon>
        <taxon>Actinomycetota</taxon>
        <taxon>Actinomycetes</taxon>
        <taxon>Micrococcales</taxon>
        <taxon>Microbacteriaceae</taxon>
        <taxon>Frondihabitans</taxon>
    </lineage>
</organism>
<sequence>MIAFLYPGQGSQHAGMIAALPSERAVTETLDALGEALGRDPRELDTAEALTDTVAAQLALFTVGVACTRLLAERDVRPDAVLGHSIGAFPAAVAAGVLTFDEAVAAVRIRARAMRELYPRGFGLLAVLGSPLAEVRRLVAAVRADDDLFVAMENAEDQIVLAGSDAAFERVASAAPRFGVRELRRLDVAVPSHCPS</sequence>
<dbReference type="EC" id="2.3.1.39" evidence="1"/>
<feature type="domain" description="Malonyl-CoA:ACP transacylase (MAT)" evidence="5">
    <location>
        <begin position="5"/>
        <end position="196"/>
    </location>
</feature>
<keyword evidence="2" id="KW-0808">Transferase</keyword>
<comment type="catalytic activity">
    <reaction evidence="4">
        <text>holo-[ACP] + malonyl-CoA = malonyl-[ACP] + CoA</text>
        <dbReference type="Rhea" id="RHEA:41792"/>
        <dbReference type="Rhea" id="RHEA-COMP:9623"/>
        <dbReference type="Rhea" id="RHEA-COMP:9685"/>
        <dbReference type="ChEBI" id="CHEBI:57287"/>
        <dbReference type="ChEBI" id="CHEBI:57384"/>
        <dbReference type="ChEBI" id="CHEBI:64479"/>
        <dbReference type="ChEBI" id="CHEBI:78449"/>
        <dbReference type="EC" id="2.3.1.39"/>
    </reaction>
</comment>
<dbReference type="PANTHER" id="PTHR42681:SF1">
    <property type="entry name" value="MALONYL-COA-ACYL CARRIER PROTEIN TRANSACYLASE, MITOCHONDRIAL"/>
    <property type="match status" value="1"/>
</dbReference>
<accession>A0ABP8VJG2</accession>
<dbReference type="Gene3D" id="3.40.366.10">
    <property type="entry name" value="Malonyl-Coenzyme A Acyl Carrier Protein, domain 2"/>
    <property type="match status" value="1"/>
</dbReference>
<protein>
    <recommendedName>
        <fullName evidence="1">[acyl-carrier-protein] S-malonyltransferase</fullName>
        <ecNumber evidence="1">2.3.1.39</ecNumber>
    </recommendedName>
</protein>
<dbReference type="Pfam" id="PF00698">
    <property type="entry name" value="Acyl_transf_1"/>
    <property type="match status" value="1"/>
</dbReference>
<evidence type="ECO:0000256" key="1">
    <source>
        <dbReference type="ARBA" id="ARBA00013258"/>
    </source>
</evidence>
<proteinExistence type="predicted"/>
<name>A0ABP8VJG2_9MICO</name>
<dbReference type="InterPro" id="IPR016036">
    <property type="entry name" value="Malonyl_transacylase_ACP-bd"/>
</dbReference>
<dbReference type="Proteomes" id="UP001501295">
    <property type="component" value="Unassembled WGS sequence"/>
</dbReference>
<evidence type="ECO:0000313" key="7">
    <source>
        <dbReference type="Proteomes" id="UP001501295"/>
    </source>
</evidence>
<keyword evidence="7" id="KW-1185">Reference proteome</keyword>